<proteinExistence type="predicted"/>
<protein>
    <submittedName>
        <fullName evidence="2">Uncharacterized protein</fullName>
    </submittedName>
</protein>
<feature type="chain" id="PRO_5004029995" evidence="1">
    <location>
        <begin position="20"/>
        <end position="127"/>
    </location>
</feature>
<dbReference type="EMBL" id="KB446545">
    <property type="protein sequence ID" value="EME39276.1"/>
    <property type="molecule type" value="Genomic_DNA"/>
</dbReference>
<accession>M2YJZ9</accession>
<dbReference type="OMA" id="QLHEMCA"/>
<dbReference type="AlphaFoldDB" id="M2YJZ9"/>
<evidence type="ECO:0000313" key="3">
    <source>
        <dbReference type="Proteomes" id="UP000016933"/>
    </source>
</evidence>
<gene>
    <name evidence="2" type="ORF">DOTSEDRAFT_75112</name>
</gene>
<feature type="signal peptide" evidence="1">
    <location>
        <begin position="1"/>
        <end position="19"/>
    </location>
</feature>
<keyword evidence="1" id="KW-0732">Signal</keyword>
<evidence type="ECO:0000256" key="1">
    <source>
        <dbReference type="SAM" id="SignalP"/>
    </source>
</evidence>
<evidence type="ECO:0000313" key="2">
    <source>
        <dbReference type="EMBL" id="EME39276.1"/>
    </source>
</evidence>
<sequence length="127" mass="13829">MKLTSLLAYILTMLPTTFAASDYQNSLACAVKNPSTNAAISKFCNKKGPNGGYIDDITVPGSRSAQGIVVDGIRIRLTGDCTPKQWVPQQYCLTQLHEMCALAPSKKGYYKRRYGMGGCQVWSIEAA</sequence>
<dbReference type="eggNOG" id="ENOG502RHDV">
    <property type="taxonomic scope" value="Eukaryota"/>
</dbReference>
<keyword evidence="3" id="KW-1185">Reference proteome</keyword>
<organism evidence="2 3">
    <name type="scientific">Dothistroma septosporum (strain NZE10 / CBS 128990)</name>
    <name type="common">Red band needle blight fungus</name>
    <name type="synonym">Mycosphaerella pini</name>
    <dbReference type="NCBI Taxonomy" id="675120"/>
    <lineage>
        <taxon>Eukaryota</taxon>
        <taxon>Fungi</taxon>
        <taxon>Dikarya</taxon>
        <taxon>Ascomycota</taxon>
        <taxon>Pezizomycotina</taxon>
        <taxon>Dothideomycetes</taxon>
        <taxon>Dothideomycetidae</taxon>
        <taxon>Mycosphaerellales</taxon>
        <taxon>Mycosphaerellaceae</taxon>
        <taxon>Dothistroma</taxon>
    </lineage>
</organism>
<dbReference type="HOGENOM" id="CLU_154787_0_0_1"/>
<reference evidence="2 3" key="2">
    <citation type="journal article" date="2012" name="PLoS Pathog.">
        <title>Diverse lifestyles and strategies of plant pathogenesis encoded in the genomes of eighteen Dothideomycetes fungi.</title>
        <authorList>
            <person name="Ohm R.A."/>
            <person name="Feau N."/>
            <person name="Henrissat B."/>
            <person name="Schoch C.L."/>
            <person name="Horwitz B.A."/>
            <person name="Barry K.W."/>
            <person name="Condon B.J."/>
            <person name="Copeland A.C."/>
            <person name="Dhillon B."/>
            <person name="Glaser F."/>
            <person name="Hesse C.N."/>
            <person name="Kosti I."/>
            <person name="LaButti K."/>
            <person name="Lindquist E.A."/>
            <person name="Lucas S."/>
            <person name="Salamov A.A."/>
            <person name="Bradshaw R.E."/>
            <person name="Ciuffetti L."/>
            <person name="Hamelin R.C."/>
            <person name="Kema G.H.J."/>
            <person name="Lawrence C."/>
            <person name="Scott J.A."/>
            <person name="Spatafora J.W."/>
            <person name="Turgeon B.G."/>
            <person name="de Wit P.J.G.M."/>
            <person name="Zhong S."/>
            <person name="Goodwin S.B."/>
            <person name="Grigoriev I.V."/>
        </authorList>
    </citation>
    <scope>NUCLEOTIDE SEQUENCE [LARGE SCALE GENOMIC DNA]</scope>
    <source>
        <strain evidence="3">NZE10 / CBS 128990</strain>
    </source>
</reference>
<reference evidence="3" key="1">
    <citation type="journal article" date="2012" name="PLoS Genet.">
        <title>The genomes of the fungal plant pathogens Cladosporium fulvum and Dothistroma septosporum reveal adaptation to different hosts and lifestyles but also signatures of common ancestry.</title>
        <authorList>
            <person name="de Wit P.J.G.M."/>
            <person name="van der Burgt A."/>
            <person name="Oekmen B."/>
            <person name="Stergiopoulos I."/>
            <person name="Abd-Elsalam K.A."/>
            <person name="Aerts A.L."/>
            <person name="Bahkali A.H."/>
            <person name="Beenen H.G."/>
            <person name="Chettri P."/>
            <person name="Cox M.P."/>
            <person name="Datema E."/>
            <person name="de Vries R.P."/>
            <person name="Dhillon B."/>
            <person name="Ganley A.R."/>
            <person name="Griffiths S.A."/>
            <person name="Guo Y."/>
            <person name="Hamelin R.C."/>
            <person name="Henrissat B."/>
            <person name="Kabir M.S."/>
            <person name="Jashni M.K."/>
            <person name="Kema G."/>
            <person name="Klaubauf S."/>
            <person name="Lapidus A."/>
            <person name="Levasseur A."/>
            <person name="Lindquist E."/>
            <person name="Mehrabi R."/>
            <person name="Ohm R.A."/>
            <person name="Owen T.J."/>
            <person name="Salamov A."/>
            <person name="Schwelm A."/>
            <person name="Schijlen E."/>
            <person name="Sun H."/>
            <person name="van den Burg H.A."/>
            <person name="van Ham R.C.H.J."/>
            <person name="Zhang S."/>
            <person name="Goodwin S.B."/>
            <person name="Grigoriev I.V."/>
            <person name="Collemare J."/>
            <person name="Bradshaw R.E."/>
        </authorList>
    </citation>
    <scope>NUCLEOTIDE SEQUENCE [LARGE SCALE GENOMIC DNA]</scope>
    <source>
        <strain evidence="3">NZE10 / CBS 128990</strain>
    </source>
</reference>
<dbReference type="Proteomes" id="UP000016933">
    <property type="component" value="Unassembled WGS sequence"/>
</dbReference>
<name>M2YJZ9_DOTSN</name>
<dbReference type="OrthoDB" id="3635516at2759"/>